<keyword evidence="2" id="KW-1185">Reference proteome</keyword>
<name>A0A545T300_9GAMM</name>
<comment type="caution">
    <text evidence="1">The sequence shown here is derived from an EMBL/GenBank/DDBJ whole genome shotgun (WGS) entry which is preliminary data.</text>
</comment>
<dbReference type="EMBL" id="VIKR01000006">
    <property type="protein sequence ID" value="TQV71601.1"/>
    <property type="molecule type" value="Genomic_DNA"/>
</dbReference>
<reference evidence="1 2" key="1">
    <citation type="submission" date="2019-06" db="EMBL/GenBank/DDBJ databases">
        <title>Draft genome of Aliikangiella marina GYP-15.</title>
        <authorList>
            <person name="Wang G."/>
        </authorList>
    </citation>
    <scope>NUCLEOTIDE SEQUENCE [LARGE SCALE GENOMIC DNA]</scope>
    <source>
        <strain evidence="1 2">GYP-15</strain>
    </source>
</reference>
<dbReference type="Proteomes" id="UP000317839">
    <property type="component" value="Unassembled WGS sequence"/>
</dbReference>
<dbReference type="AlphaFoldDB" id="A0A545T300"/>
<evidence type="ECO:0000313" key="2">
    <source>
        <dbReference type="Proteomes" id="UP000317839"/>
    </source>
</evidence>
<protein>
    <recommendedName>
        <fullName evidence="3">DUF4403 family protein</fullName>
    </recommendedName>
</protein>
<dbReference type="RefSeq" id="WP_142944000.1">
    <property type="nucleotide sequence ID" value="NZ_VIKR01000006.1"/>
</dbReference>
<evidence type="ECO:0008006" key="3">
    <source>
        <dbReference type="Google" id="ProtNLM"/>
    </source>
</evidence>
<sequence length="650" mass="71663">MNSYVSLLLRYLFFPVVIILLSSCGEKYQEELAKLVEVYNKVKEPVNLSELTTQSRIETYQNIKSMPNANVWLRHDVSHFNTAIKQSLDSQRGDEGSPLKSAFLETTFLKEQAIVARFRLEGFRSKDSDFEITGTLEVYAVPLLNKGNLSFSVIASDLSLEHLRMINTDFSEEENPLSITLVENTINLLLPYFSKLIPMAKPFEESFTLANINPSELFKGEKCMKSSGSSKSVVADILKSAVVIKPSGIEIIAFAKPRLIDLDESQNNLLNMELNVPTFEMIEEEVESLKTRSFKLEDSVVQEALGKPNYAVVGDFLLSYAFNLLGEELNYSVSGKPCPKPISIDTKIEASKVSEKCKKISKCRRANSDKLKCDSADKCKKNLHCDSGCKALQFDCHARKAFCEAGKGLKIAACYTGKGVEKALCETIKATANTACVALNPDEVLNYPVDCGVAAGLGMDHMGSITGELGTDPQESTFTLERVAATSNLSEIKLFARANINVEVKGNVRITPTGAVGTLLSCTLPTSVKIKKRITLNGNVALNATRTKIEVSEKAITTHYYKLKKSELRSKLDRSILEAIILDNPEFLVACPVASLIGLIDSATGGESGKNTYDIEINEEVFELELQPITWKVDDSEYRIPVIIGSMKSL</sequence>
<evidence type="ECO:0000313" key="1">
    <source>
        <dbReference type="EMBL" id="TQV71601.1"/>
    </source>
</evidence>
<dbReference type="OrthoDB" id="9817432at2"/>
<accession>A0A545T300</accession>
<proteinExistence type="predicted"/>
<gene>
    <name evidence="1" type="ORF">FLL45_20850</name>
</gene>
<organism evidence="1 2">
    <name type="scientific">Aliikangiella marina</name>
    <dbReference type="NCBI Taxonomy" id="1712262"/>
    <lineage>
        <taxon>Bacteria</taxon>
        <taxon>Pseudomonadati</taxon>
        <taxon>Pseudomonadota</taxon>
        <taxon>Gammaproteobacteria</taxon>
        <taxon>Oceanospirillales</taxon>
        <taxon>Pleioneaceae</taxon>
        <taxon>Aliikangiella</taxon>
    </lineage>
</organism>